<reference evidence="2 3" key="1">
    <citation type="journal article" date="2019" name="Int. J. Syst. Evol. Microbiol.">
        <title>The Global Catalogue of Microorganisms (GCM) 10K type strain sequencing project: providing services to taxonomists for standard genome sequencing and annotation.</title>
        <authorList>
            <consortium name="The Broad Institute Genomics Platform"/>
            <consortium name="The Broad Institute Genome Sequencing Center for Infectious Disease"/>
            <person name="Wu L."/>
            <person name="Ma J."/>
        </authorList>
    </citation>
    <scope>NUCLEOTIDE SEQUENCE [LARGE SCALE GENOMIC DNA]</scope>
    <source>
        <strain evidence="2 3">JCM 16328</strain>
    </source>
</reference>
<dbReference type="AlphaFoldDB" id="A0AAV3T8Z4"/>
<name>A0AAV3T8Z4_9EURY</name>
<evidence type="ECO:0000313" key="2">
    <source>
        <dbReference type="EMBL" id="GAA0670656.1"/>
    </source>
</evidence>
<comment type="caution">
    <text evidence="2">The sequence shown here is derived from an EMBL/GenBank/DDBJ whole genome shotgun (WGS) entry which is preliminary data.</text>
</comment>
<feature type="region of interest" description="Disordered" evidence="1">
    <location>
        <begin position="48"/>
        <end position="67"/>
    </location>
</feature>
<dbReference type="Proteomes" id="UP001500420">
    <property type="component" value="Unassembled WGS sequence"/>
</dbReference>
<evidence type="ECO:0008006" key="4">
    <source>
        <dbReference type="Google" id="ProtNLM"/>
    </source>
</evidence>
<dbReference type="InterPro" id="IPR006311">
    <property type="entry name" value="TAT_signal"/>
</dbReference>
<proteinExistence type="predicted"/>
<keyword evidence="3" id="KW-1185">Reference proteome</keyword>
<dbReference type="PROSITE" id="PS51318">
    <property type="entry name" value="TAT"/>
    <property type="match status" value="1"/>
</dbReference>
<organism evidence="2 3">
    <name type="scientific">Natronoarchaeum mannanilyticum</name>
    <dbReference type="NCBI Taxonomy" id="926360"/>
    <lineage>
        <taxon>Archaea</taxon>
        <taxon>Methanobacteriati</taxon>
        <taxon>Methanobacteriota</taxon>
        <taxon>Stenosarchaea group</taxon>
        <taxon>Halobacteria</taxon>
        <taxon>Halobacteriales</taxon>
        <taxon>Natronoarchaeaceae</taxon>
    </lineage>
</organism>
<feature type="region of interest" description="Disordered" evidence="1">
    <location>
        <begin position="1"/>
        <end position="23"/>
    </location>
</feature>
<feature type="compositionally biased region" description="Polar residues" evidence="1">
    <location>
        <begin position="1"/>
        <end position="10"/>
    </location>
</feature>
<protein>
    <recommendedName>
        <fullName evidence="4">Peptidase</fullName>
    </recommendedName>
</protein>
<feature type="compositionally biased region" description="Basic and acidic residues" evidence="1">
    <location>
        <begin position="50"/>
        <end position="59"/>
    </location>
</feature>
<evidence type="ECO:0000313" key="3">
    <source>
        <dbReference type="Proteomes" id="UP001500420"/>
    </source>
</evidence>
<accession>A0AAV3T8Z4</accession>
<dbReference type="RefSeq" id="WP_343773474.1">
    <property type="nucleotide sequence ID" value="NZ_BAAADV010000002.1"/>
</dbReference>
<sequence length="292" mass="32342">MSHRAVSSRTAEGGSDDAARPTASRRSLLGAIAGATAFPFSVGSLAHAHANPDADRDGDGLPDGGEADGSLERAFADTFGEQFEGLDPERRDLLIDVRYVEGTDVSSGTKASIERLFRRQGIYAQWLDYPDRYDREAFERRYGSNARALLWGGESFYRTEVERLFRDAAIQLIVVPGRAHPDYSGLVYSPVTDALGGGEDGNVNGFSVGNRAVVADRDDPREERRLVLHELAHLGLCHADDPDNRGVMGSGDRIDLTDREWELLRRRVDNVRDSSGYDVLFRPCLREQWLDD</sequence>
<gene>
    <name evidence="2" type="ORF">GCM10009020_16130</name>
</gene>
<evidence type="ECO:0000256" key="1">
    <source>
        <dbReference type="SAM" id="MobiDB-lite"/>
    </source>
</evidence>
<dbReference type="EMBL" id="BAAADV010000002">
    <property type="protein sequence ID" value="GAA0670656.1"/>
    <property type="molecule type" value="Genomic_DNA"/>
</dbReference>